<dbReference type="InterPro" id="IPR036705">
    <property type="entry name" value="Ribosyl_crysJ1_sf"/>
</dbReference>
<evidence type="ECO:0000313" key="4">
    <source>
        <dbReference type="Proteomes" id="UP001596244"/>
    </source>
</evidence>
<dbReference type="InterPro" id="IPR050792">
    <property type="entry name" value="ADP-ribosylglycohydrolase"/>
</dbReference>
<organism evidence="3 4">
    <name type="scientific">Corynebacterium nasicanis</name>
    <dbReference type="NCBI Taxonomy" id="1448267"/>
    <lineage>
        <taxon>Bacteria</taxon>
        <taxon>Bacillati</taxon>
        <taxon>Actinomycetota</taxon>
        <taxon>Actinomycetes</taxon>
        <taxon>Mycobacteriales</taxon>
        <taxon>Corynebacteriaceae</taxon>
        <taxon>Corynebacterium</taxon>
    </lineage>
</organism>
<dbReference type="PANTHER" id="PTHR16222">
    <property type="entry name" value="ADP-RIBOSYLGLYCOHYDROLASE"/>
    <property type="match status" value="1"/>
</dbReference>
<keyword evidence="2" id="KW-0378">Hydrolase</keyword>
<protein>
    <submittedName>
        <fullName evidence="3">ADP-ribosylglycohydrolase family protein</fullName>
    </submittedName>
</protein>
<name>A0ABW1Q8K8_9CORY</name>
<comment type="similarity">
    <text evidence="1">Belongs to the ADP-ribosylglycohydrolase family.</text>
</comment>
<gene>
    <name evidence="3" type="ORF">ACFPUZ_02470</name>
</gene>
<dbReference type="Proteomes" id="UP001596244">
    <property type="component" value="Unassembled WGS sequence"/>
</dbReference>
<keyword evidence="4" id="KW-1185">Reference proteome</keyword>
<dbReference type="InterPro" id="IPR005502">
    <property type="entry name" value="Ribosyl_crysJ1"/>
</dbReference>
<reference evidence="4" key="1">
    <citation type="journal article" date="2019" name="Int. J. Syst. Evol. Microbiol.">
        <title>The Global Catalogue of Microorganisms (GCM) 10K type strain sequencing project: providing services to taxonomists for standard genome sequencing and annotation.</title>
        <authorList>
            <consortium name="The Broad Institute Genomics Platform"/>
            <consortium name="The Broad Institute Genome Sequencing Center for Infectious Disease"/>
            <person name="Wu L."/>
            <person name="Ma J."/>
        </authorList>
    </citation>
    <scope>NUCLEOTIDE SEQUENCE [LARGE SCALE GENOMIC DNA]</scope>
    <source>
        <strain evidence="4">CCUG 51943</strain>
    </source>
</reference>
<comment type="caution">
    <text evidence="3">The sequence shown here is derived from an EMBL/GenBank/DDBJ whole genome shotgun (WGS) entry which is preliminary data.</text>
</comment>
<evidence type="ECO:0000256" key="2">
    <source>
        <dbReference type="ARBA" id="ARBA00022801"/>
    </source>
</evidence>
<accession>A0ABW1Q8K8</accession>
<evidence type="ECO:0000313" key="3">
    <source>
        <dbReference type="EMBL" id="MFC6145676.1"/>
    </source>
</evidence>
<evidence type="ECO:0000256" key="1">
    <source>
        <dbReference type="ARBA" id="ARBA00010702"/>
    </source>
</evidence>
<dbReference type="SUPFAM" id="SSF101478">
    <property type="entry name" value="ADP-ribosylglycohydrolase"/>
    <property type="match status" value="1"/>
</dbReference>
<dbReference type="EMBL" id="JBHSQE010000001">
    <property type="protein sequence ID" value="MFC6145676.1"/>
    <property type="molecule type" value="Genomic_DNA"/>
</dbReference>
<dbReference type="RefSeq" id="WP_376999536.1">
    <property type="nucleotide sequence ID" value="NZ_JBHSQE010000001.1"/>
</dbReference>
<dbReference type="PANTHER" id="PTHR16222:SF24">
    <property type="entry name" value="ADP-RIBOSYLHYDROLASE ARH3"/>
    <property type="match status" value="1"/>
</dbReference>
<dbReference type="Gene3D" id="1.10.4080.10">
    <property type="entry name" value="ADP-ribosylation/Crystallin J1"/>
    <property type="match status" value="1"/>
</dbReference>
<proteinExistence type="inferred from homology"/>
<sequence>MTIRDRALGAWYGQLIGDNLGALVEFQRPGEIAAAYPDGVRDMADGGTHSIAAGQPTDDSEMALALARSLVRNGGYDRADVLDSYHRWNQSHPFDIGATISSALRGQYNENSQANGALMRISPVAIAYHADPARAASLARTDAALTHPNSYCLDVNAVWTGALAKVIHDGSAPVFSRTDLHDEVPGDMYTQQGWVRHAFSLTVHEVERGDTFEEALVRTIGRGGDTDTNAAIVGAFLGGVHGIDGIPQRWREVIDTCRPIRNRPAEYHPNDATELVDRLLEISDLPSTSPGP</sequence>
<dbReference type="Pfam" id="PF03747">
    <property type="entry name" value="ADP_ribosyl_GH"/>
    <property type="match status" value="1"/>
</dbReference>